<comment type="caution">
    <text evidence="2">The sequence shown here is derived from an EMBL/GenBank/DDBJ whole genome shotgun (WGS) entry which is preliminary data.</text>
</comment>
<feature type="compositionally biased region" description="Basic and acidic residues" evidence="1">
    <location>
        <begin position="125"/>
        <end position="134"/>
    </location>
</feature>
<accession>A0A9P7KGI3</accession>
<protein>
    <submittedName>
        <fullName evidence="2">Uncharacterized protein</fullName>
    </submittedName>
</protein>
<dbReference type="OrthoDB" id="3245657at2759"/>
<sequence>MDISAVKVLWKRQQKTKASHLPKSQSFTSKWIPAIGRWRPASVSTSPFSFNPSLFVEPVANNRNRTIVSHMHPPPITTVLPIQPRPQRPGSTRPLEPNRETTPSPPPSGLDPRNEQRQPLSILEWQRRTQREANDTPPRFDVSDHFSSECIEEAQSPPRPRPAPRRFTVVNN</sequence>
<organism evidence="2 3">
    <name type="scientific">Asterophora parasitica</name>
    <dbReference type="NCBI Taxonomy" id="117018"/>
    <lineage>
        <taxon>Eukaryota</taxon>
        <taxon>Fungi</taxon>
        <taxon>Dikarya</taxon>
        <taxon>Basidiomycota</taxon>
        <taxon>Agaricomycotina</taxon>
        <taxon>Agaricomycetes</taxon>
        <taxon>Agaricomycetidae</taxon>
        <taxon>Agaricales</taxon>
        <taxon>Tricholomatineae</taxon>
        <taxon>Lyophyllaceae</taxon>
        <taxon>Asterophora</taxon>
    </lineage>
</organism>
<keyword evidence="3" id="KW-1185">Reference proteome</keyword>
<dbReference type="EMBL" id="JABCKV010000015">
    <property type="protein sequence ID" value="KAG5646876.1"/>
    <property type="molecule type" value="Genomic_DNA"/>
</dbReference>
<name>A0A9P7KGI3_9AGAR</name>
<gene>
    <name evidence="2" type="ORF">DXG03_001952</name>
</gene>
<proteinExistence type="predicted"/>
<evidence type="ECO:0000313" key="2">
    <source>
        <dbReference type="EMBL" id="KAG5646876.1"/>
    </source>
</evidence>
<reference evidence="2" key="1">
    <citation type="submission" date="2020-07" db="EMBL/GenBank/DDBJ databases">
        <authorList>
            <person name="Nieuwenhuis M."/>
            <person name="Van De Peppel L.J.J."/>
        </authorList>
    </citation>
    <scope>NUCLEOTIDE SEQUENCE</scope>
    <source>
        <strain evidence="2">AP01</strain>
        <tissue evidence="2">Mycelium</tissue>
    </source>
</reference>
<evidence type="ECO:0000256" key="1">
    <source>
        <dbReference type="SAM" id="MobiDB-lite"/>
    </source>
</evidence>
<reference evidence="2" key="2">
    <citation type="submission" date="2021-10" db="EMBL/GenBank/DDBJ databases">
        <title>Phylogenomics reveals ancestral predisposition of the termite-cultivated fungus Termitomyces towards a domesticated lifestyle.</title>
        <authorList>
            <person name="Auxier B."/>
            <person name="Grum-Grzhimaylo A."/>
            <person name="Cardenas M.E."/>
            <person name="Lodge J.D."/>
            <person name="Laessoe T."/>
            <person name="Pedersen O."/>
            <person name="Smith M.E."/>
            <person name="Kuyper T.W."/>
            <person name="Franco-Molano E.A."/>
            <person name="Baroni T.J."/>
            <person name="Aanen D.K."/>
        </authorList>
    </citation>
    <scope>NUCLEOTIDE SEQUENCE</scope>
    <source>
        <strain evidence="2">AP01</strain>
        <tissue evidence="2">Mycelium</tissue>
    </source>
</reference>
<dbReference type="Proteomes" id="UP000775547">
    <property type="component" value="Unassembled WGS sequence"/>
</dbReference>
<dbReference type="AlphaFoldDB" id="A0A9P7KGI3"/>
<feature type="region of interest" description="Disordered" evidence="1">
    <location>
        <begin position="70"/>
        <end position="172"/>
    </location>
</feature>
<evidence type="ECO:0000313" key="3">
    <source>
        <dbReference type="Proteomes" id="UP000775547"/>
    </source>
</evidence>